<dbReference type="Proteomes" id="UP000422764">
    <property type="component" value="Chromosome"/>
</dbReference>
<reference evidence="1 2" key="1">
    <citation type="submission" date="2019-12" db="EMBL/GenBank/DDBJ databases">
        <title>Genome sequenceing of Clostridium bovifaecis.</title>
        <authorList>
            <person name="Yao Y."/>
        </authorList>
    </citation>
    <scope>NUCLEOTIDE SEQUENCE [LARGE SCALE GENOMIC DNA]</scope>
    <source>
        <strain evidence="1 2">BXX</strain>
    </source>
</reference>
<proteinExistence type="predicted"/>
<name>A0A6I6FCA3_9CLOT</name>
<evidence type="ECO:0000313" key="1">
    <source>
        <dbReference type="EMBL" id="QGU95445.1"/>
    </source>
</evidence>
<dbReference type="EMBL" id="CP046522">
    <property type="protein sequence ID" value="QGU95445.1"/>
    <property type="molecule type" value="Genomic_DNA"/>
</dbReference>
<accession>A0A6I6FCA3</accession>
<dbReference type="AlphaFoldDB" id="A0A6I6FCA3"/>
<keyword evidence="2" id="KW-1185">Reference proteome</keyword>
<sequence length="287" mass="33426">MDLKNRLFPYPVLGEYYDDYKDSIFHDDLSYEMNGNKLSFKVSLETNNEEVIQLIEEDKLVYVIHIECAQTSYRKLIVSKGNYVCFDIEDSKVTEKLDISTFIIVNKNISNYKNKDFNEDYIGTNFDLKRGSIVGVGSQWNIQVDKSKDELGKLPSIFSILMSKDNDREFSINLSDDKIKILLSEKDYFNYKKIANNRQFEGVFHSMIVLPSLIYVFEELSKGDISEYEDYRWFKGLSKSLARYSIVLNEEIIKKEGSVKLAQKVLDMPLERALESLSIERFEEGES</sequence>
<evidence type="ECO:0000313" key="2">
    <source>
        <dbReference type="Proteomes" id="UP000422764"/>
    </source>
</evidence>
<organism evidence="1 2">
    <name type="scientific">Clostridium bovifaecis</name>
    <dbReference type="NCBI Taxonomy" id="2184719"/>
    <lineage>
        <taxon>Bacteria</taxon>
        <taxon>Bacillati</taxon>
        <taxon>Bacillota</taxon>
        <taxon>Clostridia</taxon>
        <taxon>Eubacteriales</taxon>
        <taxon>Clostridiaceae</taxon>
        <taxon>Clostridium</taxon>
    </lineage>
</organism>
<protein>
    <submittedName>
        <fullName evidence="1">Uncharacterized protein</fullName>
    </submittedName>
</protein>
<gene>
    <name evidence="1" type="ORF">GOM49_10405</name>
</gene>